<dbReference type="InterPro" id="IPR027417">
    <property type="entry name" value="P-loop_NTPase"/>
</dbReference>
<dbReference type="SUPFAM" id="SSF90123">
    <property type="entry name" value="ABC transporter transmembrane region"/>
    <property type="match status" value="2"/>
</dbReference>
<proteinExistence type="predicted"/>
<dbReference type="GO" id="GO:0016887">
    <property type="term" value="F:ATP hydrolysis activity"/>
    <property type="evidence" value="ECO:0007669"/>
    <property type="project" value="InterPro"/>
</dbReference>
<dbReference type="CDD" id="cd03244">
    <property type="entry name" value="ABCC_MRP_domain2"/>
    <property type="match status" value="1"/>
</dbReference>
<dbReference type="FunFam" id="3.40.50.300:FF:000482">
    <property type="entry name" value="Multidrug resistance-associated protein member 4"/>
    <property type="match status" value="1"/>
</dbReference>
<dbReference type="InterPro" id="IPR044726">
    <property type="entry name" value="ABCC_6TM_D2"/>
</dbReference>
<evidence type="ECO:0000256" key="2">
    <source>
        <dbReference type="ARBA" id="ARBA00022448"/>
    </source>
</evidence>
<dbReference type="InterPro" id="IPR017871">
    <property type="entry name" value="ABC_transporter-like_CS"/>
</dbReference>
<evidence type="ECO:0000313" key="13">
    <source>
        <dbReference type="Proteomes" id="UP000292052"/>
    </source>
</evidence>
<evidence type="ECO:0000313" key="12">
    <source>
        <dbReference type="EMBL" id="RZC41834.1"/>
    </source>
</evidence>
<feature type="transmembrane region" description="Helical" evidence="9">
    <location>
        <begin position="194"/>
        <end position="217"/>
    </location>
</feature>
<dbReference type="Gene3D" id="1.20.1560.10">
    <property type="entry name" value="ABC transporter type 1, transmembrane domain"/>
    <property type="match status" value="2"/>
</dbReference>
<keyword evidence="2" id="KW-0813">Transport</keyword>
<keyword evidence="7 9" id="KW-0472">Membrane</keyword>
<dbReference type="InterPro" id="IPR003439">
    <property type="entry name" value="ABC_transporter-like_ATP-bd"/>
</dbReference>
<dbReference type="GO" id="GO:0140359">
    <property type="term" value="F:ABC-type transporter activity"/>
    <property type="evidence" value="ECO:0007669"/>
    <property type="project" value="InterPro"/>
</dbReference>
<keyword evidence="5" id="KW-0067">ATP-binding</keyword>
<dbReference type="InterPro" id="IPR050173">
    <property type="entry name" value="ABC_transporter_C-like"/>
</dbReference>
<dbReference type="FunFam" id="3.40.50.300:FF:000163">
    <property type="entry name" value="Multidrug resistance-associated protein member 4"/>
    <property type="match status" value="1"/>
</dbReference>
<feature type="transmembrane region" description="Helical" evidence="9">
    <location>
        <begin position="58"/>
        <end position="77"/>
    </location>
</feature>
<dbReference type="InterPro" id="IPR036640">
    <property type="entry name" value="ABC1_TM_sf"/>
</dbReference>
<comment type="subcellular location">
    <subcellularLocation>
        <location evidence="1">Membrane</location>
        <topology evidence="1">Multi-pass membrane protein</topology>
    </subcellularLocation>
</comment>
<dbReference type="GO" id="GO:0005524">
    <property type="term" value="F:ATP binding"/>
    <property type="evidence" value="ECO:0007669"/>
    <property type="project" value="UniProtKB-KW"/>
</dbReference>
<dbReference type="OrthoDB" id="6500128at2759"/>
<dbReference type="GO" id="GO:0016020">
    <property type="term" value="C:membrane"/>
    <property type="evidence" value="ECO:0007669"/>
    <property type="project" value="UniProtKB-SubCell"/>
</dbReference>
<evidence type="ECO:0000256" key="1">
    <source>
        <dbReference type="ARBA" id="ARBA00004141"/>
    </source>
</evidence>
<sequence>WELPIFFKGYEKQLTEDDLYGPLKEHESKKLGDIIEAAWDTEIKTHKDPSLWRILRKVFGLEFVIYGLILIPIELVFRMSQPLLVGKLLKYYAPNQTKISKNEAYLYASLIVLMTFFYVLVGHTYALGVSHLGMKIRVACSSLIYRKSLKLSQSALVETTVGQMVNLLSNDVNKFDFAVIEAHFLWMGPLETLIILYFLYVMLGATAVVGIAVLLTFIPIKASAYFRAINMTCSIFLSRTAIYFCILTYVMTGHSLDPEYIYVLGSFYSIIRLGSVIFLPSAMIFLGETITSVKRIQKFLANPEIDQCEATVDCRNEIGLDQVCAKWDNSSSDYTLSDITLTVKPNQLIAIIGPVGSGKSTILQVFLKEIVPSQGTLHVGASVSYASQEPWIFGGSIKDNILFGERLDKIKYDEVVRVCALETDFSIFPYGDRTLVGERGVMLSGGQKARINLARAIYKDSDLYLLDDPLSAVDVNVGKQLFENCIRNYLRNKSRVLVTHQLQYLKTVDLIYLVENGRITASGTYQELKDSDNEFLKLLESEDKEEEEVKESTKTVDEEIDADEPSEVKESQGSGAISDRVYRNYFKAGGNILVTIFVILLHFMVQLTANGTDYFLSFWVNYEQSGMNGTLSSDDCLYIFSAMNAFLILITLFCMLKFFSFCIKASTRLHNEMFFKIVHMSMRFFNTNPSGRILNRFSKDIGLIDENLPISMSDTIEIGLNIIAITAVISIINPWILIPTVIMFVLFYFYRNVYLATSRNLKRIEGRTRSPIFSHITASLQGLATIRASNAQTTLRTEFDNSQDLHSSSYYMFLACDGAFGFWLDFFCVIYLGLVTLSFLFIGSETYGANVGLSVTQSIMMTGLLQYGMKQWSQLENEMTSVERVVEYSELCPEVDDQSKSPPPSWPSAGKIVFKSVSLRYAPEDLPVLKDLSFEISSTEKVGIVGRTGAGKSSLVSVFFRLAPVEGDIFIDGINTKTLALECLRSKISIIPQEPVLFSGTIRNNLDPFDEYQDEQLWNALDEVELKTVVADSSSGLVSKVTEGGLNFSVGQRQLLCLARALVRMNKILILDEATANVDPQTDELIQATIRRKFKDCTVLTIAHRLHTVMDCDRILVMDAGKVVEFDLPSKLLDNAEGVFYNLMQQTGREVAKKNQ</sequence>
<dbReference type="Pfam" id="PF00664">
    <property type="entry name" value="ABC_membrane"/>
    <property type="match status" value="2"/>
</dbReference>
<dbReference type="EMBL" id="QDEB01013683">
    <property type="protein sequence ID" value="RZC41834.1"/>
    <property type="molecule type" value="Genomic_DNA"/>
</dbReference>
<evidence type="ECO:0000256" key="8">
    <source>
        <dbReference type="SAM" id="MobiDB-lite"/>
    </source>
</evidence>
<feature type="domain" description="ABC transmembrane type-1" evidence="11">
    <location>
        <begin position="596"/>
        <end position="877"/>
    </location>
</feature>
<dbReference type="PANTHER" id="PTHR24223:SF448">
    <property type="entry name" value="FI20146P1-RELATED"/>
    <property type="match status" value="1"/>
</dbReference>
<accession>A0A482W9P8</accession>
<dbReference type="InterPro" id="IPR003593">
    <property type="entry name" value="AAA+_ATPase"/>
</dbReference>
<dbReference type="CDD" id="cd03250">
    <property type="entry name" value="ABCC_MRP_domain1"/>
    <property type="match status" value="1"/>
</dbReference>
<dbReference type="FunFam" id="1.20.1560.10:FF:000014">
    <property type="entry name" value="Multidrug resistance-associated protein member 4"/>
    <property type="match status" value="1"/>
</dbReference>
<dbReference type="CDD" id="cd18580">
    <property type="entry name" value="ABC_6TM_ABCC_D2"/>
    <property type="match status" value="1"/>
</dbReference>
<evidence type="ECO:0000256" key="3">
    <source>
        <dbReference type="ARBA" id="ARBA00022692"/>
    </source>
</evidence>
<feature type="transmembrane region" description="Helical" evidence="9">
    <location>
        <begin position="229"/>
        <end position="249"/>
    </location>
</feature>
<feature type="domain" description="ABC transporter" evidence="10">
    <location>
        <begin position="914"/>
        <end position="1145"/>
    </location>
</feature>
<dbReference type="STRING" id="1661398.A0A482W9P8"/>
<keyword evidence="6 9" id="KW-1133">Transmembrane helix</keyword>
<feature type="non-terminal residue" evidence="12">
    <location>
        <position position="1156"/>
    </location>
</feature>
<evidence type="ECO:0000256" key="6">
    <source>
        <dbReference type="ARBA" id="ARBA00022989"/>
    </source>
</evidence>
<dbReference type="SUPFAM" id="SSF52540">
    <property type="entry name" value="P-loop containing nucleoside triphosphate hydrolases"/>
    <property type="match status" value="2"/>
</dbReference>
<feature type="transmembrane region" description="Helical" evidence="9">
    <location>
        <begin position="637"/>
        <end position="659"/>
    </location>
</feature>
<dbReference type="PROSITE" id="PS50893">
    <property type="entry name" value="ABC_TRANSPORTER_2"/>
    <property type="match status" value="2"/>
</dbReference>
<name>A0A482W9P8_ASBVE</name>
<dbReference type="SMART" id="SM00382">
    <property type="entry name" value="AAA"/>
    <property type="match status" value="2"/>
</dbReference>
<evidence type="ECO:0000256" key="4">
    <source>
        <dbReference type="ARBA" id="ARBA00022741"/>
    </source>
</evidence>
<gene>
    <name evidence="12" type="ORF">BDFB_009124</name>
</gene>
<feature type="transmembrane region" description="Helical" evidence="9">
    <location>
        <begin position="104"/>
        <end position="126"/>
    </location>
</feature>
<organism evidence="12 13">
    <name type="scientific">Asbolus verrucosus</name>
    <name type="common">Desert ironclad beetle</name>
    <dbReference type="NCBI Taxonomy" id="1661398"/>
    <lineage>
        <taxon>Eukaryota</taxon>
        <taxon>Metazoa</taxon>
        <taxon>Ecdysozoa</taxon>
        <taxon>Arthropoda</taxon>
        <taxon>Hexapoda</taxon>
        <taxon>Insecta</taxon>
        <taxon>Pterygota</taxon>
        <taxon>Neoptera</taxon>
        <taxon>Endopterygota</taxon>
        <taxon>Coleoptera</taxon>
        <taxon>Polyphaga</taxon>
        <taxon>Cucujiformia</taxon>
        <taxon>Tenebrionidae</taxon>
        <taxon>Pimeliinae</taxon>
        <taxon>Asbolus</taxon>
    </lineage>
</organism>
<feature type="transmembrane region" description="Helical" evidence="9">
    <location>
        <begin position="261"/>
        <end position="286"/>
    </location>
</feature>
<evidence type="ECO:0000256" key="5">
    <source>
        <dbReference type="ARBA" id="ARBA00022840"/>
    </source>
</evidence>
<feature type="transmembrane region" description="Helical" evidence="9">
    <location>
        <begin position="722"/>
        <end position="750"/>
    </location>
</feature>
<dbReference type="Pfam" id="PF00005">
    <property type="entry name" value="ABC_tran"/>
    <property type="match status" value="2"/>
</dbReference>
<feature type="domain" description="ABC transmembrane type-1" evidence="11">
    <location>
        <begin position="76"/>
        <end position="220"/>
    </location>
</feature>
<dbReference type="PANTHER" id="PTHR24223">
    <property type="entry name" value="ATP-BINDING CASSETTE SUB-FAMILY C"/>
    <property type="match status" value="1"/>
</dbReference>
<dbReference type="PROSITE" id="PS50929">
    <property type="entry name" value="ABC_TM1F"/>
    <property type="match status" value="2"/>
</dbReference>
<keyword evidence="13" id="KW-1185">Reference proteome</keyword>
<dbReference type="PROSITE" id="PS00211">
    <property type="entry name" value="ABC_TRANSPORTER_1"/>
    <property type="match status" value="2"/>
</dbReference>
<evidence type="ECO:0000259" key="10">
    <source>
        <dbReference type="PROSITE" id="PS50893"/>
    </source>
</evidence>
<reference evidence="12 13" key="1">
    <citation type="submission" date="2017-03" db="EMBL/GenBank/DDBJ databases">
        <title>Genome of the blue death feigning beetle - Asbolus verrucosus.</title>
        <authorList>
            <person name="Rider S.D."/>
        </authorList>
    </citation>
    <scope>NUCLEOTIDE SEQUENCE [LARGE SCALE GENOMIC DNA]</scope>
    <source>
        <strain evidence="12">Butters</strain>
        <tissue evidence="12">Head and leg muscle</tissue>
    </source>
</reference>
<feature type="non-terminal residue" evidence="12">
    <location>
        <position position="1"/>
    </location>
</feature>
<protein>
    <submittedName>
        <fullName evidence="12">ABC tran domain containing protein</fullName>
    </submittedName>
</protein>
<dbReference type="AlphaFoldDB" id="A0A482W9P8"/>
<keyword evidence="3 9" id="KW-0812">Transmembrane</keyword>
<feature type="transmembrane region" description="Helical" evidence="9">
    <location>
        <begin position="588"/>
        <end position="609"/>
    </location>
</feature>
<evidence type="ECO:0000256" key="9">
    <source>
        <dbReference type="SAM" id="Phobius"/>
    </source>
</evidence>
<feature type="domain" description="ABC transporter" evidence="10">
    <location>
        <begin position="318"/>
        <end position="541"/>
    </location>
</feature>
<dbReference type="Gene3D" id="3.40.50.300">
    <property type="entry name" value="P-loop containing nucleotide triphosphate hydrolases"/>
    <property type="match status" value="2"/>
</dbReference>
<evidence type="ECO:0000259" key="11">
    <source>
        <dbReference type="PROSITE" id="PS50929"/>
    </source>
</evidence>
<comment type="caution">
    <text evidence="12">The sequence shown here is derived from an EMBL/GenBank/DDBJ whole genome shotgun (WGS) entry which is preliminary data.</text>
</comment>
<feature type="region of interest" description="Disordered" evidence="8">
    <location>
        <begin position="542"/>
        <end position="572"/>
    </location>
</feature>
<feature type="transmembrane region" description="Helical" evidence="9">
    <location>
        <begin position="820"/>
        <end position="842"/>
    </location>
</feature>
<dbReference type="InterPro" id="IPR011527">
    <property type="entry name" value="ABC1_TM_dom"/>
</dbReference>
<keyword evidence="4" id="KW-0547">Nucleotide-binding</keyword>
<feature type="transmembrane region" description="Helical" evidence="9">
    <location>
        <begin position="849"/>
        <end position="869"/>
    </location>
</feature>
<dbReference type="Proteomes" id="UP000292052">
    <property type="component" value="Unassembled WGS sequence"/>
</dbReference>
<evidence type="ECO:0000256" key="7">
    <source>
        <dbReference type="ARBA" id="ARBA00023136"/>
    </source>
</evidence>